<feature type="compositionally biased region" description="Low complexity" evidence="1">
    <location>
        <begin position="271"/>
        <end position="292"/>
    </location>
</feature>
<dbReference type="EnsemblMetazoa" id="BGLB024023-RA">
    <property type="protein sequence ID" value="BGLB024023-PA"/>
    <property type="gene ID" value="BGLB024023"/>
</dbReference>
<name>A0A2C9KVR8_BIOGL</name>
<accession>A0A2C9KVR8</accession>
<keyword evidence="2" id="KW-0472">Membrane</keyword>
<feature type="transmembrane region" description="Helical" evidence="2">
    <location>
        <begin position="32"/>
        <end position="54"/>
    </location>
</feature>
<feature type="transmembrane region" description="Helical" evidence="2">
    <location>
        <begin position="102"/>
        <end position="120"/>
    </location>
</feature>
<keyword evidence="2" id="KW-0812">Transmembrane</keyword>
<dbReference type="Proteomes" id="UP000076420">
    <property type="component" value="Unassembled WGS sequence"/>
</dbReference>
<feature type="transmembrane region" description="Helical" evidence="2">
    <location>
        <begin position="126"/>
        <end position="149"/>
    </location>
</feature>
<proteinExistence type="predicted"/>
<dbReference type="KEGG" id="bgt:106079622"/>
<evidence type="ECO:0000313" key="4">
    <source>
        <dbReference type="Proteomes" id="UP000076420"/>
    </source>
</evidence>
<dbReference type="OrthoDB" id="6160532at2759"/>
<protein>
    <submittedName>
        <fullName evidence="3">Uncharacterized protein</fullName>
    </submittedName>
</protein>
<evidence type="ECO:0000313" key="3">
    <source>
        <dbReference type="EnsemblMetazoa" id="BGLB024023-PA"/>
    </source>
</evidence>
<dbReference type="VEuPathDB" id="VectorBase:BGLAX_048474"/>
<keyword evidence="2" id="KW-1133">Transmembrane helix</keyword>
<feature type="transmembrane region" description="Helical" evidence="2">
    <location>
        <begin position="60"/>
        <end position="82"/>
    </location>
</feature>
<sequence>MSRNVCATYSAHPYGSATLVSLINKRSNVYKIGLAVSCVSFVMFFLGDVGIHSVVSSRSIIAKVFFVICLASYLVTLGVAVLENFRKVNPYTYYSRKLEISLLTTSILCTASLAILRATALLPFFVYWYTIIGILSILWLYIGFVLVLCGNKKPSFGSTIQTVQYTAEPLGPQNVAVTHGYGQPMFTHQYAVQTQPLLSASVTPQAAPPPYALPPSYPAPYMNQVISGYTYLPPASYGHPSAPLPPASYGLPLAPSASAQEYSHSAALYGPSVSVQSSQQPTQSSYGGPSPSVAVYNRPLPSAPHSEDKV</sequence>
<dbReference type="AlphaFoldDB" id="A0A2C9KVR8"/>
<dbReference type="VEuPathDB" id="VectorBase:BGLB024023"/>
<feature type="region of interest" description="Disordered" evidence="1">
    <location>
        <begin position="271"/>
        <end position="310"/>
    </location>
</feature>
<gene>
    <name evidence="3" type="primary">106079622</name>
</gene>
<evidence type="ECO:0000256" key="2">
    <source>
        <dbReference type="SAM" id="Phobius"/>
    </source>
</evidence>
<reference evidence="3" key="1">
    <citation type="submission" date="2020-05" db="UniProtKB">
        <authorList>
            <consortium name="EnsemblMetazoa"/>
        </authorList>
    </citation>
    <scope>IDENTIFICATION</scope>
    <source>
        <strain evidence="3">BB02</strain>
    </source>
</reference>
<organism evidence="3 4">
    <name type="scientific">Biomphalaria glabrata</name>
    <name type="common">Bloodfluke planorb</name>
    <name type="synonym">Freshwater snail</name>
    <dbReference type="NCBI Taxonomy" id="6526"/>
    <lineage>
        <taxon>Eukaryota</taxon>
        <taxon>Metazoa</taxon>
        <taxon>Spiralia</taxon>
        <taxon>Lophotrochozoa</taxon>
        <taxon>Mollusca</taxon>
        <taxon>Gastropoda</taxon>
        <taxon>Heterobranchia</taxon>
        <taxon>Euthyneura</taxon>
        <taxon>Panpulmonata</taxon>
        <taxon>Hygrophila</taxon>
        <taxon>Lymnaeoidea</taxon>
        <taxon>Planorbidae</taxon>
        <taxon>Biomphalaria</taxon>
    </lineage>
</organism>
<dbReference type="RefSeq" id="XP_013096270.2">
    <property type="nucleotide sequence ID" value="XM_013240816.2"/>
</dbReference>
<evidence type="ECO:0000256" key="1">
    <source>
        <dbReference type="SAM" id="MobiDB-lite"/>
    </source>
</evidence>